<dbReference type="EMBL" id="CP104006">
    <property type="protein sequence ID" value="UWM46663.1"/>
    <property type="molecule type" value="Genomic_DNA"/>
</dbReference>
<dbReference type="Proteomes" id="UP001057860">
    <property type="component" value="Chromosome"/>
</dbReference>
<evidence type="ECO:0000256" key="7">
    <source>
        <dbReference type="ARBA" id="ARBA00022692"/>
    </source>
</evidence>
<dbReference type="InterPro" id="IPR010055">
    <property type="entry name" value="T2SS_protein-GspJ"/>
</dbReference>
<dbReference type="InterPro" id="IPR051621">
    <property type="entry name" value="T2SS_protein_J"/>
</dbReference>
<evidence type="ECO:0000256" key="5">
    <source>
        <dbReference type="ARBA" id="ARBA00022481"/>
    </source>
</evidence>
<organism evidence="11 12">
    <name type="scientific">Yersinia alsatica</name>
    <dbReference type="NCBI Taxonomy" id="2890317"/>
    <lineage>
        <taxon>Bacteria</taxon>
        <taxon>Pseudomonadati</taxon>
        <taxon>Pseudomonadota</taxon>
        <taxon>Gammaproteobacteria</taxon>
        <taxon>Enterobacterales</taxon>
        <taxon>Yersiniaceae</taxon>
        <taxon>Yersinia</taxon>
    </lineage>
</organism>
<feature type="transmembrane region" description="Helical" evidence="10">
    <location>
        <begin position="15"/>
        <end position="36"/>
    </location>
</feature>
<dbReference type="PANTHER" id="PTHR39583">
    <property type="entry name" value="TYPE II SECRETION SYSTEM PROTEIN J-RELATED"/>
    <property type="match status" value="1"/>
</dbReference>
<proteinExistence type="inferred from homology"/>
<gene>
    <name evidence="11" type="primary">gspJ</name>
    <name evidence="11" type="ORF">N0H69_07555</name>
</gene>
<comment type="subcellular location">
    <subcellularLocation>
        <location evidence="1">Cell inner membrane</location>
        <topology evidence="1">Single-pass membrane protein</topology>
    </subcellularLocation>
</comment>
<evidence type="ECO:0000256" key="4">
    <source>
        <dbReference type="ARBA" id="ARBA00022475"/>
    </source>
</evidence>
<keyword evidence="12" id="KW-1185">Reference proteome</keyword>
<evidence type="ECO:0000256" key="10">
    <source>
        <dbReference type="SAM" id="Phobius"/>
    </source>
</evidence>
<dbReference type="Pfam" id="PF11612">
    <property type="entry name" value="T2SSJ"/>
    <property type="match status" value="1"/>
</dbReference>
<dbReference type="PANTHER" id="PTHR39583:SF2">
    <property type="entry name" value="TYPE II SECRETION SYSTEM PROTEIN J"/>
    <property type="match status" value="1"/>
</dbReference>
<dbReference type="NCBIfam" id="TIGR02532">
    <property type="entry name" value="IV_pilin_GFxxxE"/>
    <property type="match status" value="1"/>
</dbReference>
<keyword evidence="6" id="KW-0997">Cell inner membrane</keyword>
<evidence type="ECO:0000256" key="1">
    <source>
        <dbReference type="ARBA" id="ARBA00004377"/>
    </source>
</evidence>
<evidence type="ECO:0000313" key="11">
    <source>
        <dbReference type="EMBL" id="UWM46663.1"/>
    </source>
</evidence>
<keyword evidence="8 10" id="KW-1133">Transmembrane helix</keyword>
<dbReference type="Gene3D" id="2.10.70.20">
    <property type="entry name" value="gspk-gspi-gspj complex like domains"/>
    <property type="match status" value="1"/>
</dbReference>
<dbReference type="InterPro" id="IPR045584">
    <property type="entry name" value="Pilin-like"/>
</dbReference>
<dbReference type="InterPro" id="IPR012902">
    <property type="entry name" value="N_methyl_site"/>
</dbReference>
<evidence type="ECO:0000313" key="12">
    <source>
        <dbReference type="Proteomes" id="UP001057860"/>
    </source>
</evidence>
<dbReference type="RefSeq" id="WP_050152261.1">
    <property type="nucleotide sequence ID" value="NZ_CP104006.1"/>
</dbReference>
<dbReference type="PROSITE" id="PS00409">
    <property type="entry name" value="PROKAR_NTER_METHYL"/>
    <property type="match status" value="1"/>
</dbReference>
<evidence type="ECO:0000256" key="3">
    <source>
        <dbReference type="ARBA" id="ARBA00021539"/>
    </source>
</evidence>
<evidence type="ECO:0000256" key="8">
    <source>
        <dbReference type="ARBA" id="ARBA00022989"/>
    </source>
</evidence>
<protein>
    <recommendedName>
        <fullName evidence="3">Type II secretion system protein J</fullName>
    </recommendedName>
</protein>
<accession>A0ABY5UT46</accession>
<evidence type="ECO:0000256" key="2">
    <source>
        <dbReference type="ARBA" id="ARBA00011084"/>
    </source>
</evidence>
<keyword evidence="9 10" id="KW-0472">Membrane</keyword>
<keyword evidence="7 10" id="KW-0812">Transmembrane</keyword>
<evidence type="ECO:0000256" key="9">
    <source>
        <dbReference type="ARBA" id="ARBA00023136"/>
    </source>
</evidence>
<name>A0ABY5UT46_9GAMM</name>
<dbReference type="Pfam" id="PF07963">
    <property type="entry name" value="N_methyl"/>
    <property type="match status" value="1"/>
</dbReference>
<dbReference type="SUPFAM" id="SSF54523">
    <property type="entry name" value="Pili subunits"/>
    <property type="match status" value="1"/>
</dbReference>
<comment type="similarity">
    <text evidence="2">Belongs to the GSP J family.</text>
</comment>
<reference evidence="11" key="1">
    <citation type="submission" date="2022-08" db="EMBL/GenBank/DDBJ databases">
        <authorList>
            <person name="Bogun A."/>
            <person name="Kislichkina A."/>
            <person name="Solomentsev V."/>
            <person name="Skryabin Y."/>
            <person name="Sizova A."/>
            <person name="Platonov M."/>
            <person name="Dentovskaya S."/>
        </authorList>
    </citation>
    <scope>NUCLEOTIDE SEQUENCE</scope>
    <source>
        <strain evidence="11">SCPM-O-B-7604</strain>
    </source>
</reference>
<keyword evidence="4" id="KW-1003">Cell membrane</keyword>
<keyword evidence="5" id="KW-0488">Methylation</keyword>
<dbReference type="NCBIfam" id="TIGR01711">
    <property type="entry name" value="gspJ"/>
    <property type="match status" value="1"/>
</dbReference>
<evidence type="ECO:0000256" key="6">
    <source>
        <dbReference type="ARBA" id="ARBA00022519"/>
    </source>
</evidence>
<sequence length="195" mass="22233">MSKYSCSGFTLLETLLAMTIFTLMSLAIYQSLIIVAKGSEAVNNKAKQIHKLQIAINMLENNISHATKVSQPIDKKSSEHSFRVAKLLLGSDDFGIYLSLNTNTDSLYYIKSEKIGFRLKNRCLEKLIYDSNENNPRVSKILEGVTGFSMRIYHETSWLIEWSEKDLLPKAVEIIIEIGNQRTVRRVITLLNSHY</sequence>
<dbReference type="GeneID" id="75139844"/>